<name>A0A1F7J5N4_9BACT</name>
<dbReference type="EMBL" id="MGAQ01000010">
    <property type="protein sequence ID" value="OGK50925.1"/>
    <property type="molecule type" value="Genomic_DNA"/>
</dbReference>
<dbReference type="AlphaFoldDB" id="A0A1F7J5N4"/>
<keyword evidence="1" id="KW-0812">Transmembrane</keyword>
<keyword evidence="1" id="KW-1133">Transmembrane helix</keyword>
<evidence type="ECO:0000313" key="3">
    <source>
        <dbReference type="Proteomes" id="UP000178558"/>
    </source>
</evidence>
<dbReference type="Pfam" id="PF02325">
    <property type="entry name" value="CCB3_YggT"/>
    <property type="match status" value="1"/>
</dbReference>
<evidence type="ECO:0008006" key="4">
    <source>
        <dbReference type="Google" id="ProtNLM"/>
    </source>
</evidence>
<protein>
    <recommendedName>
        <fullName evidence="4">YggT family protein</fullName>
    </recommendedName>
</protein>
<comment type="caution">
    <text evidence="2">The sequence shown here is derived from an EMBL/GenBank/DDBJ whole genome shotgun (WGS) entry which is preliminary data.</text>
</comment>
<dbReference type="GO" id="GO:0016020">
    <property type="term" value="C:membrane"/>
    <property type="evidence" value="ECO:0007669"/>
    <property type="project" value="InterPro"/>
</dbReference>
<gene>
    <name evidence="2" type="ORF">A3B50_01460</name>
</gene>
<feature type="transmembrane region" description="Helical" evidence="1">
    <location>
        <begin position="9"/>
        <end position="30"/>
    </location>
</feature>
<reference evidence="2 3" key="1">
    <citation type="journal article" date="2016" name="Nat. Commun.">
        <title>Thousands of microbial genomes shed light on interconnected biogeochemical processes in an aquifer system.</title>
        <authorList>
            <person name="Anantharaman K."/>
            <person name="Brown C.T."/>
            <person name="Hug L.A."/>
            <person name="Sharon I."/>
            <person name="Castelle C.J."/>
            <person name="Probst A.J."/>
            <person name="Thomas B.C."/>
            <person name="Singh A."/>
            <person name="Wilkins M.J."/>
            <person name="Karaoz U."/>
            <person name="Brodie E.L."/>
            <person name="Williams K.H."/>
            <person name="Hubbard S.S."/>
            <person name="Banfield J.F."/>
        </authorList>
    </citation>
    <scope>NUCLEOTIDE SEQUENCE [LARGE SCALE GENOMIC DNA]</scope>
</reference>
<organism evidence="2 3">
    <name type="scientific">Candidatus Roizmanbacteria bacterium RIFCSPLOWO2_01_FULL_40_42</name>
    <dbReference type="NCBI Taxonomy" id="1802066"/>
    <lineage>
        <taxon>Bacteria</taxon>
        <taxon>Candidatus Roizmaniibacteriota</taxon>
    </lineage>
</organism>
<sequence>MVMVTLESFLLLANAIFAFIEFVIGLRVILKLFGANAAAPFANWVYETSAPLLIPFQGLFPTPRLTGGFVIEFSALFALLVYAFISYALTELVSFVNHQALIDRSKNRKRAS</sequence>
<keyword evidence="1" id="KW-0472">Membrane</keyword>
<accession>A0A1F7J5N4</accession>
<feature type="transmembrane region" description="Helical" evidence="1">
    <location>
        <begin position="69"/>
        <end position="89"/>
    </location>
</feature>
<dbReference type="InterPro" id="IPR003425">
    <property type="entry name" value="CCB3/YggT"/>
</dbReference>
<dbReference type="Proteomes" id="UP000178558">
    <property type="component" value="Unassembled WGS sequence"/>
</dbReference>
<proteinExistence type="predicted"/>
<evidence type="ECO:0000313" key="2">
    <source>
        <dbReference type="EMBL" id="OGK50925.1"/>
    </source>
</evidence>
<evidence type="ECO:0000256" key="1">
    <source>
        <dbReference type="SAM" id="Phobius"/>
    </source>
</evidence>